<dbReference type="Gene3D" id="3.40.1570.10">
    <property type="entry name" value="HemS/ChuS/ChuX like domains"/>
    <property type="match status" value="2"/>
</dbReference>
<dbReference type="KEGG" id="kuy:FY550_11340"/>
<gene>
    <name evidence="1" type="ORF">FY550_11340</name>
</gene>
<dbReference type="EMBL" id="CP043420">
    <property type="protein sequence ID" value="QEL11671.1"/>
    <property type="molecule type" value="Genomic_DNA"/>
</dbReference>
<sequence>MTLSAVLFEAFEEARLRAPQLDSQQLAELLGISEGELQAARLGHGVRSLCLTACDLAMMLPRLGPLEIVTEAHHASLSSRIEHCRIDVGARHAHLAQGNTLAIEMLLPGWYWACLSHERRPGEEDTAPCVQIFNRFGQAIHRLYALQPAHPAWRALRFYTSRITPGFTRCIDLFHQATPPSQSSLIEQWQHLRNELDLRQLLRRHRLRRIDANRAVAGHFSQRINTNRFIMAMASTCHDSRLTRLRMCHTGLLHQHCDRFTFLSPGANQWLQLEGSTLSLSLDTLALAEAWEVIRPGASGSQTVLEAFDQQGHLMVALEAAQPVA</sequence>
<dbReference type="AlphaFoldDB" id="A0A1S1NUE7"/>
<dbReference type="GO" id="GO:0006826">
    <property type="term" value="P:iron ion transport"/>
    <property type="evidence" value="ECO:0007669"/>
    <property type="project" value="InterPro"/>
</dbReference>
<dbReference type="InterPro" id="IPR007845">
    <property type="entry name" value="HemS/ChuX_dom"/>
</dbReference>
<reference evidence="1 2" key="1">
    <citation type="submission" date="2019-08" db="EMBL/GenBank/DDBJ databases">
        <title>Complete genome sequence of Kushneria sp. YCWA18, a halophilic phosphate-solubilizing bacterium isolated from Daqiao saltern in China.</title>
        <authorList>
            <person name="Du G.-X."/>
            <person name="Qu L.-Y."/>
        </authorList>
    </citation>
    <scope>NUCLEOTIDE SEQUENCE [LARGE SCALE GENOMIC DNA]</scope>
    <source>
        <strain evidence="1 2">YCWA18</strain>
    </source>
</reference>
<proteinExistence type="predicted"/>
<evidence type="ECO:0000313" key="2">
    <source>
        <dbReference type="Proteomes" id="UP000322553"/>
    </source>
</evidence>
<dbReference type="STRING" id="657387.BH688_10265"/>
<keyword evidence="2" id="KW-1185">Reference proteome</keyword>
<dbReference type="OrthoDB" id="316630at2"/>
<name>A0A1S1NUE7_9GAMM</name>
<dbReference type="Pfam" id="PF05171">
    <property type="entry name" value="HemS"/>
    <property type="match status" value="1"/>
</dbReference>
<dbReference type="Proteomes" id="UP000322553">
    <property type="component" value="Chromosome"/>
</dbReference>
<protein>
    <submittedName>
        <fullName evidence="1">Uncharacterized protein</fullName>
    </submittedName>
</protein>
<dbReference type="InterPro" id="IPR053733">
    <property type="entry name" value="Heme_Transport_Util_sf"/>
</dbReference>
<organism evidence="1 2">
    <name type="scientific">Kushneria phosphatilytica</name>
    <dbReference type="NCBI Taxonomy" id="657387"/>
    <lineage>
        <taxon>Bacteria</taxon>
        <taxon>Pseudomonadati</taxon>
        <taxon>Pseudomonadota</taxon>
        <taxon>Gammaproteobacteria</taxon>
        <taxon>Oceanospirillales</taxon>
        <taxon>Halomonadaceae</taxon>
        <taxon>Kushneria</taxon>
    </lineage>
</organism>
<evidence type="ECO:0000313" key="1">
    <source>
        <dbReference type="EMBL" id="QEL11671.1"/>
    </source>
</evidence>
<dbReference type="SUPFAM" id="SSF144064">
    <property type="entry name" value="Heme iron utilization protein-like"/>
    <property type="match status" value="1"/>
</dbReference>
<accession>A0A1S1NUE7</accession>
<dbReference type="RefSeq" id="WP_070979127.1">
    <property type="nucleotide sequence ID" value="NZ_CP043420.1"/>
</dbReference>